<protein>
    <submittedName>
        <fullName evidence="1">Uncharacterized protein</fullName>
    </submittedName>
</protein>
<dbReference type="EMBL" id="MU032344">
    <property type="protein sequence ID" value="KAF3771224.1"/>
    <property type="molecule type" value="Genomic_DNA"/>
</dbReference>
<dbReference type="RefSeq" id="XP_040782185.1">
    <property type="nucleotide sequence ID" value="XM_040924536.1"/>
</dbReference>
<organism evidence="1 2">
    <name type="scientific">Cryphonectria parasitica (strain ATCC 38755 / EP155)</name>
    <dbReference type="NCBI Taxonomy" id="660469"/>
    <lineage>
        <taxon>Eukaryota</taxon>
        <taxon>Fungi</taxon>
        <taxon>Dikarya</taxon>
        <taxon>Ascomycota</taxon>
        <taxon>Pezizomycotina</taxon>
        <taxon>Sordariomycetes</taxon>
        <taxon>Sordariomycetidae</taxon>
        <taxon>Diaporthales</taxon>
        <taxon>Cryphonectriaceae</taxon>
        <taxon>Cryphonectria-Endothia species complex</taxon>
        <taxon>Cryphonectria</taxon>
    </lineage>
</organism>
<sequence>MCLDAPIIKSSVIQHCLMYRRHEIFFFLPLWVYITKNLCSRTDTRRSSFSSTLAPSLISP</sequence>
<accession>A0A9P4YE85</accession>
<dbReference type="GeneID" id="63841665"/>
<feature type="non-terminal residue" evidence="1">
    <location>
        <position position="60"/>
    </location>
</feature>
<comment type="caution">
    <text evidence="1">The sequence shown here is derived from an EMBL/GenBank/DDBJ whole genome shotgun (WGS) entry which is preliminary data.</text>
</comment>
<reference evidence="1" key="1">
    <citation type="journal article" date="2020" name="Phytopathology">
        <title>Genome sequence of the chestnut blight fungus Cryphonectria parasitica EP155: A fundamental resource for an archetypical invasive plant pathogen.</title>
        <authorList>
            <person name="Crouch J.A."/>
            <person name="Dawe A."/>
            <person name="Aerts A."/>
            <person name="Barry K."/>
            <person name="Churchill A.C.L."/>
            <person name="Grimwood J."/>
            <person name="Hillman B."/>
            <person name="Milgroom M.G."/>
            <person name="Pangilinan J."/>
            <person name="Smith M."/>
            <person name="Salamov A."/>
            <person name="Schmutz J."/>
            <person name="Yadav J."/>
            <person name="Grigoriev I.V."/>
            <person name="Nuss D."/>
        </authorList>
    </citation>
    <scope>NUCLEOTIDE SEQUENCE</scope>
    <source>
        <strain evidence="1">EP155</strain>
    </source>
</reference>
<dbReference type="Proteomes" id="UP000803844">
    <property type="component" value="Unassembled WGS sequence"/>
</dbReference>
<evidence type="ECO:0000313" key="2">
    <source>
        <dbReference type="Proteomes" id="UP000803844"/>
    </source>
</evidence>
<proteinExistence type="predicted"/>
<dbReference type="AlphaFoldDB" id="A0A9P4YE85"/>
<keyword evidence="2" id="KW-1185">Reference proteome</keyword>
<evidence type="ECO:0000313" key="1">
    <source>
        <dbReference type="EMBL" id="KAF3771224.1"/>
    </source>
</evidence>
<gene>
    <name evidence="1" type="ORF">M406DRAFT_54234</name>
</gene>
<name>A0A9P4YE85_CRYP1</name>